<keyword evidence="3" id="KW-0677">Repeat</keyword>
<evidence type="ECO:0000256" key="4">
    <source>
        <dbReference type="ARBA" id="ARBA00022771"/>
    </source>
</evidence>
<evidence type="ECO:0000256" key="1">
    <source>
        <dbReference type="ARBA" id="ARBA00004123"/>
    </source>
</evidence>
<feature type="domain" description="C2H2-type" evidence="9">
    <location>
        <begin position="285"/>
        <end position="312"/>
    </location>
</feature>
<feature type="domain" description="C2H2-type" evidence="9">
    <location>
        <begin position="813"/>
        <end position="840"/>
    </location>
</feature>
<dbReference type="EMBL" id="JADWDJ010000008">
    <property type="protein sequence ID" value="KAG5277088.1"/>
    <property type="molecule type" value="Genomic_DNA"/>
</dbReference>
<keyword evidence="6" id="KW-0539">Nucleus</keyword>
<sequence>MRDQEGRRPICKGKGLKTTTVEHQPLNRKPSTCNQCGWKFRHQTHLTVHLQSHKSLVGTTPVSTLIKTSKHQNQMSSEVQKTNEPTKECISGQSVCIGRKNLDNIPCKTQRDSLTSDIRTHKQSPYCCSVCFKCFDCPSRLHRHSLCHSGLRPFKCLLCSKDFRQRAHLKVHRCQSKEETRWSNGQSQSAKYCYPAKGDNVKPVNVIPMEGSSNRDQVDLNASLDFVRGKRYPPVILEPTYVQQKTTVKPTKQQKGHPCTICKRHFSVPSKLARHLLIHMGVKPFTCQVCGRSFRQSCHLQTHLNVHRKRKFVGTLSSGENGRQDAASKPDHQFQPQNNSLLKLSTVTKQNTIKSSTPQSHSLERRVSVKEAGGKSEQLFPSKYNQSLAKNGCDVRYVETTSDQWHGNTSSQSHSFHTHEGNGGLFVDREVNYAPEFTPMHPILHRVQNSNADAYPENQIFIDPSNNTTEPYKHTPFRSERASSSVGMQIPVRKRANRCSICLKKFDSPSKLARHFLIHMGLKPYKCQVCSKSFRQLCHLQTHKKVHDKNTQNLVSGSAVSQPASGDVESASNSFDAVLQQGDPSQSLHFPQIDTSRDKDHHESSQSLISFVNEPGHSELNISDNGFANVSDHKQEANYFMIQPLTQLPSAQNKEDFTDSQQNIARVLPSQLPRQNHDPQEIRQTTTSPAGPTHTVANATLEHTGKEQKAEECHSANQFEYFMEKVKVSGDDGLDLAEVSHTPSSYSALAHLKEEVFELQFEMEGVDSRLSKPPNDLLICPGCSRCFATERKLSSHKCASRQTEELEKPKSGYQCAICFKSFQVPSKLKRHYVIHTGHRPFQCSVCSKTFTQSTHLKTHLHTHK</sequence>
<dbReference type="Proteomes" id="UP000823561">
    <property type="component" value="Chromosome 8"/>
</dbReference>
<evidence type="ECO:0000259" key="9">
    <source>
        <dbReference type="PROSITE" id="PS50157"/>
    </source>
</evidence>
<protein>
    <recommendedName>
        <fullName evidence="9">C2H2-type domain-containing protein</fullName>
    </recommendedName>
</protein>
<keyword evidence="4 7" id="KW-0863">Zinc-finger</keyword>
<evidence type="ECO:0000313" key="10">
    <source>
        <dbReference type="EMBL" id="KAG5277088.1"/>
    </source>
</evidence>
<feature type="domain" description="C2H2-type" evidence="9">
    <location>
        <begin position="497"/>
        <end position="524"/>
    </location>
</feature>
<dbReference type="SUPFAM" id="SSF57667">
    <property type="entry name" value="beta-beta-alpha zinc fingers"/>
    <property type="match status" value="5"/>
</dbReference>
<feature type="domain" description="C2H2-type" evidence="9">
    <location>
        <begin position="841"/>
        <end position="864"/>
    </location>
</feature>
<feature type="region of interest" description="Disordered" evidence="8">
    <location>
        <begin position="549"/>
        <end position="606"/>
    </location>
</feature>
<dbReference type="FunFam" id="3.30.160.60:FF:002212">
    <property type="entry name" value="Zinc finger protein 672"/>
    <property type="match status" value="1"/>
</dbReference>
<dbReference type="PANTHER" id="PTHR16515">
    <property type="entry name" value="PR DOMAIN ZINC FINGER PROTEIN"/>
    <property type="match status" value="1"/>
</dbReference>
<feature type="compositionally biased region" description="Polar residues" evidence="8">
    <location>
        <begin position="682"/>
        <end position="695"/>
    </location>
</feature>
<dbReference type="InterPro" id="IPR013087">
    <property type="entry name" value="Znf_C2H2_type"/>
</dbReference>
<evidence type="ECO:0000256" key="8">
    <source>
        <dbReference type="SAM" id="MobiDB-lite"/>
    </source>
</evidence>
<feature type="domain" description="C2H2-type" evidence="9">
    <location>
        <begin position="257"/>
        <end position="284"/>
    </location>
</feature>
<evidence type="ECO:0000256" key="7">
    <source>
        <dbReference type="PROSITE-ProRule" id="PRU00042"/>
    </source>
</evidence>
<feature type="compositionally biased region" description="Basic and acidic residues" evidence="8">
    <location>
        <begin position="362"/>
        <end position="373"/>
    </location>
</feature>
<evidence type="ECO:0000313" key="11">
    <source>
        <dbReference type="Proteomes" id="UP000823561"/>
    </source>
</evidence>
<gene>
    <name evidence="10" type="ORF">AALO_G00113410</name>
</gene>
<comment type="caution">
    <text evidence="10">The sequence shown here is derived from an EMBL/GenBank/DDBJ whole genome shotgun (WGS) entry which is preliminary data.</text>
</comment>
<evidence type="ECO:0000256" key="2">
    <source>
        <dbReference type="ARBA" id="ARBA00022723"/>
    </source>
</evidence>
<dbReference type="SMART" id="SM00355">
    <property type="entry name" value="ZnF_C2H2"/>
    <property type="match status" value="10"/>
</dbReference>
<name>A0AAV6GPI0_9TELE</name>
<comment type="subcellular location">
    <subcellularLocation>
        <location evidence="1">Nucleus</location>
    </subcellularLocation>
</comment>
<feature type="compositionally biased region" description="Basic and acidic residues" evidence="8">
    <location>
        <begin position="322"/>
        <end position="332"/>
    </location>
</feature>
<dbReference type="InterPro" id="IPR050331">
    <property type="entry name" value="Zinc_finger"/>
</dbReference>
<dbReference type="Gene3D" id="3.30.160.60">
    <property type="entry name" value="Classic Zinc Finger"/>
    <property type="match status" value="7"/>
</dbReference>
<dbReference type="Pfam" id="PF00096">
    <property type="entry name" value="zf-C2H2"/>
    <property type="match status" value="6"/>
</dbReference>
<dbReference type="GO" id="GO:0008270">
    <property type="term" value="F:zinc ion binding"/>
    <property type="evidence" value="ECO:0007669"/>
    <property type="project" value="UniProtKB-KW"/>
</dbReference>
<feature type="region of interest" description="Disordered" evidence="8">
    <location>
        <begin position="669"/>
        <end position="695"/>
    </location>
</feature>
<dbReference type="PROSITE" id="PS00028">
    <property type="entry name" value="ZINC_FINGER_C2H2_1"/>
    <property type="match status" value="8"/>
</dbReference>
<dbReference type="FunFam" id="3.30.160.60:FF:000446">
    <property type="entry name" value="Zinc finger protein"/>
    <property type="match status" value="2"/>
</dbReference>
<feature type="region of interest" description="Disordered" evidence="8">
    <location>
        <begin position="316"/>
        <end position="373"/>
    </location>
</feature>
<dbReference type="PROSITE" id="PS50157">
    <property type="entry name" value="ZINC_FINGER_C2H2_2"/>
    <property type="match status" value="9"/>
</dbReference>
<proteinExistence type="predicted"/>
<feature type="compositionally biased region" description="Polar residues" evidence="8">
    <location>
        <begin position="334"/>
        <end position="361"/>
    </location>
</feature>
<keyword evidence="5" id="KW-0862">Zinc</keyword>
<reference evidence="10" key="1">
    <citation type="submission" date="2020-10" db="EMBL/GenBank/DDBJ databases">
        <title>Chromosome-scale genome assembly of the Allis shad, Alosa alosa.</title>
        <authorList>
            <person name="Margot Z."/>
            <person name="Christophe K."/>
            <person name="Cabau C."/>
            <person name="Louis A."/>
            <person name="Berthelot C."/>
            <person name="Parey E."/>
            <person name="Roest Crollius H."/>
            <person name="Montfort J."/>
            <person name="Robinson-Rechavi M."/>
            <person name="Bucao C."/>
            <person name="Bouchez O."/>
            <person name="Gislard M."/>
            <person name="Lluch J."/>
            <person name="Milhes M."/>
            <person name="Lampietro C."/>
            <person name="Lopez Roques C."/>
            <person name="Donnadieu C."/>
            <person name="Braasch I."/>
            <person name="Desvignes T."/>
            <person name="Postlethwait J."/>
            <person name="Bobe J."/>
            <person name="Guiguen Y."/>
        </authorList>
    </citation>
    <scope>NUCLEOTIDE SEQUENCE</scope>
    <source>
        <strain evidence="10">M-15738</strain>
        <tissue evidence="10">Blood</tissue>
    </source>
</reference>
<evidence type="ECO:0000256" key="6">
    <source>
        <dbReference type="ARBA" id="ARBA00023242"/>
    </source>
</evidence>
<feature type="domain" description="C2H2-type" evidence="9">
    <location>
        <begin position="126"/>
        <end position="153"/>
    </location>
</feature>
<feature type="domain" description="C2H2-type" evidence="9">
    <location>
        <begin position="525"/>
        <end position="552"/>
    </location>
</feature>
<keyword evidence="2" id="KW-0479">Metal-binding</keyword>
<feature type="compositionally biased region" description="Basic and acidic residues" evidence="8">
    <location>
        <begin position="595"/>
        <end position="604"/>
    </location>
</feature>
<dbReference type="AlphaFoldDB" id="A0AAV6GPI0"/>
<dbReference type="GO" id="GO:0005634">
    <property type="term" value="C:nucleus"/>
    <property type="evidence" value="ECO:0007669"/>
    <property type="project" value="UniProtKB-SubCell"/>
</dbReference>
<feature type="compositionally biased region" description="Polar residues" evidence="8">
    <location>
        <begin position="551"/>
        <end position="575"/>
    </location>
</feature>
<dbReference type="InterPro" id="IPR036236">
    <property type="entry name" value="Znf_C2H2_sf"/>
</dbReference>
<dbReference type="FunFam" id="3.30.160.60:FF:000624">
    <property type="entry name" value="zinc finger protein 697"/>
    <property type="match status" value="2"/>
</dbReference>
<accession>A0AAV6GPI0</accession>
<dbReference type="GO" id="GO:0010468">
    <property type="term" value="P:regulation of gene expression"/>
    <property type="evidence" value="ECO:0007669"/>
    <property type="project" value="TreeGrafter"/>
</dbReference>
<evidence type="ECO:0000256" key="5">
    <source>
        <dbReference type="ARBA" id="ARBA00022833"/>
    </source>
</evidence>
<feature type="domain" description="C2H2-type" evidence="9">
    <location>
        <begin position="31"/>
        <end position="53"/>
    </location>
</feature>
<organism evidence="10 11">
    <name type="scientific">Alosa alosa</name>
    <name type="common">allis shad</name>
    <dbReference type="NCBI Taxonomy" id="278164"/>
    <lineage>
        <taxon>Eukaryota</taxon>
        <taxon>Metazoa</taxon>
        <taxon>Chordata</taxon>
        <taxon>Craniata</taxon>
        <taxon>Vertebrata</taxon>
        <taxon>Euteleostomi</taxon>
        <taxon>Actinopterygii</taxon>
        <taxon>Neopterygii</taxon>
        <taxon>Teleostei</taxon>
        <taxon>Clupei</taxon>
        <taxon>Clupeiformes</taxon>
        <taxon>Clupeoidei</taxon>
        <taxon>Clupeidae</taxon>
        <taxon>Alosa</taxon>
    </lineage>
</organism>
<keyword evidence="11" id="KW-1185">Reference proteome</keyword>
<evidence type="ECO:0000256" key="3">
    <source>
        <dbReference type="ARBA" id="ARBA00022737"/>
    </source>
</evidence>
<feature type="domain" description="C2H2-type" evidence="9">
    <location>
        <begin position="154"/>
        <end position="173"/>
    </location>
</feature>
<dbReference type="PANTHER" id="PTHR16515:SF49">
    <property type="entry name" value="GASTRULA ZINC FINGER PROTEIN XLCGF49.1-LIKE-RELATED"/>
    <property type="match status" value="1"/>
</dbReference>